<evidence type="ECO:0000256" key="3">
    <source>
        <dbReference type="ARBA" id="ARBA00022771"/>
    </source>
</evidence>
<dbReference type="SUPFAM" id="SSF53098">
    <property type="entry name" value="Ribonuclease H-like"/>
    <property type="match status" value="1"/>
</dbReference>
<dbReference type="InterPro" id="IPR012337">
    <property type="entry name" value="RNaseH-like_sf"/>
</dbReference>
<accession>A0A9J7DUD6</accession>
<keyword evidence="2" id="KW-0479">Metal-binding</keyword>
<keyword evidence="3" id="KW-0863">Zinc-finger</keyword>
<evidence type="ECO:0000256" key="1">
    <source>
        <dbReference type="ARBA" id="ARBA00004123"/>
    </source>
</evidence>
<evidence type="ECO:0000256" key="2">
    <source>
        <dbReference type="ARBA" id="ARBA00022723"/>
    </source>
</evidence>
<organism evidence="7 8">
    <name type="scientific">Spodoptera litura</name>
    <name type="common">Asian cotton leafworm</name>
    <dbReference type="NCBI Taxonomy" id="69820"/>
    <lineage>
        <taxon>Eukaryota</taxon>
        <taxon>Metazoa</taxon>
        <taxon>Ecdysozoa</taxon>
        <taxon>Arthropoda</taxon>
        <taxon>Hexapoda</taxon>
        <taxon>Insecta</taxon>
        <taxon>Pterygota</taxon>
        <taxon>Neoptera</taxon>
        <taxon>Endopterygota</taxon>
        <taxon>Lepidoptera</taxon>
        <taxon>Glossata</taxon>
        <taxon>Ditrysia</taxon>
        <taxon>Noctuoidea</taxon>
        <taxon>Noctuidae</taxon>
        <taxon>Amphipyrinae</taxon>
        <taxon>Spodoptera</taxon>
    </lineage>
</organism>
<feature type="compositionally biased region" description="Basic and acidic residues" evidence="6">
    <location>
        <begin position="349"/>
        <end position="360"/>
    </location>
</feature>
<evidence type="ECO:0000256" key="6">
    <source>
        <dbReference type="SAM" id="MobiDB-lite"/>
    </source>
</evidence>
<feature type="region of interest" description="Disordered" evidence="6">
    <location>
        <begin position="349"/>
        <end position="370"/>
    </location>
</feature>
<feature type="region of interest" description="Disordered" evidence="6">
    <location>
        <begin position="426"/>
        <end position="496"/>
    </location>
</feature>
<evidence type="ECO:0000256" key="5">
    <source>
        <dbReference type="ARBA" id="ARBA00023242"/>
    </source>
</evidence>
<dbReference type="OrthoDB" id="1607513at2759"/>
<dbReference type="InterPro" id="IPR052035">
    <property type="entry name" value="ZnF_BED_domain_contain"/>
</dbReference>
<keyword evidence="5" id="KW-0539">Nucleus</keyword>
<dbReference type="GeneID" id="111351090"/>
<protein>
    <submittedName>
        <fullName evidence="8">Zinc finger BED domain-containing protein 4-like</fullName>
    </submittedName>
</protein>
<sequence length="496" mass="56871">MVLLAQMTSESPKNLQEETNTVEAIPDDNLTSHHTIIAQPSTSKNCFSSHSDHQNDSGVSPQILDLITPEDIGIDTGKKETSHTGVNLASEMLRVTDEWKVTQKILLAVTDNGANIKKAVEKDLGWKHFGCYAHTLNLAVQESIQRSEEVNAVINKVKTCVGYFKRSAQAWEKLEKFQVQAGKTVKRPLQNVSTRWNSTYYMLQRFLEIREEVNSSLSNLNATAMSLTVVDWELCEGVCKLLKPCEEVTKEVCGQKYVTGSIIIPITTGLISSVELIETYNHPIAVQMLQQDLIGALKNRFSNLDRSRTFTLCMFLDPRFKLYFEDQHVAESTKQHVIQLVASLINKADQDQTRPEKTDQVTDPSETATQSTLWRHYTEKMKNIQPKGTAQSRAIVEVQRYLEEKLVMPVNMALTAADRAKRYREKLKQNPEKFEEQRKKQLERLKKSRKKISELTEDKKFERKQWREEKRKQKVKRNKKENENQRATPSLSKSLS</sequence>
<feature type="compositionally biased region" description="Basic and acidic residues" evidence="6">
    <location>
        <begin position="426"/>
        <end position="471"/>
    </location>
</feature>
<feature type="compositionally biased region" description="Polar residues" evidence="6">
    <location>
        <begin position="487"/>
        <end position="496"/>
    </location>
</feature>
<keyword evidence="4" id="KW-0862">Zinc</keyword>
<gene>
    <name evidence="8" type="primary">LOC111351090</name>
</gene>
<dbReference type="PANTHER" id="PTHR46481">
    <property type="entry name" value="ZINC FINGER BED DOMAIN-CONTAINING PROTEIN 4"/>
    <property type="match status" value="1"/>
</dbReference>
<feature type="compositionally biased region" description="Polar residues" evidence="6">
    <location>
        <begin position="361"/>
        <end position="370"/>
    </location>
</feature>
<dbReference type="GO" id="GO:0005634">
    <property type="term" value="C:nucleus"/>
    <property type="evidence" value="ECO:0007669"/>
    <property type="project" value="UniProtKB-SubCell"/>
</dbReference>
<proteinExistence type="predicted"/>
<reference evidence="8" key="1">
    <citation type="submission" date="2025-08" db="UniProtKB">
        <authorList>
            <consortium name="RefSeq"/>
        </authorList>
    </citation>
    <scope>IDENTIFICATION</scope>
    <source>
        <strain evidence="8">Ishihara</strain>
        <tissue evidence="8">Whole body</tissue>
    </source>
</reference>
<dbReference type="KEGG" id="sliu:111351090"/>
<dbReference type="PANTHER" id="PTHR46481:SF10">
    <property type="entry name" value="ZINC FINGER BED DOMAIN-CONTAINING PROTEIN 39"/>
    <property type="match status" value="1"/>
</dbReference>
<dbReference type="Proteomes" id="UP000301870">
    <property type="component" value="Chromosome 12"/>
</dbReference>
<comment type="subcellular location">
    <subcellularLocation>
        <location evidence="1">Nucleus</location>
    </subcellularLocation>
</comment>
<evidence type="ECO:0000313" key="8">
    <source>
        <dbReference type="RefSeq" id="XP_022818628.1"/>
    </source>
</evidence>
<dbReference type="AlphaFoldDB" id="A0A9J7DUD6"/>
<evidence type="ECO:0000313" key="7">
    <source>
        <dbReference type="Proteomes" id="UP000301870"/>
    </source>
</evidence>
<dbReference type="GO" id="GO:0008270">
    <property type="term" value="F:zinc ion binding"/>
    <property type="evidence" value="ECO:0007669"/>
    <property type="project" value="UniProtKB-KW"/>
</dbReference>
<keyword evidence="7" id="KW-1185">Reference proteome</keyword>
<evidence type="ECO:0000256" key="4">
    <source>
        <dbReference type="ARBA" id="ARBA00022833"/>
    </source>
</evidence>
<name>A0A9J7DUD6_SPOLT</name>
<dbReference type="RefSeq" id="XP_022818628.1">
    <property type="nucleotide sequence ID" value="XM_022962860.1"/>
</dbReference>